<dbReference type="Proteomes" id="UP000184375">
    <property type="component" value="Unassembled WGS sequence"/>
</dbReference>
<sequence>MLMPEKTPLKAEAALTTIADFAGINRLKLGDHHPLAFLVLAMNRYNLLK</sequence>
<proteinExistence type="predicted"/>
<organism evidence="1 2">
    <name type="scientific">Caldanaerovirga acetigignens</name>
    <dbReference type="NCBI Taxonomy" id="447595"/>
    <lineage>
        <taxon>Bacteria</taxon>
        <taxon>Bacillati</taxon>
        <taxon>Bacillota</taxon>
        <taxon>Clostridia</taxon>
        <taxon>Thermosediminibacterales</taxon>
        <taxon>Thermosediminibacteraceae</taxon>
        <taxon>Caldanaerovirga</taxon>
    </lineage>
</organism>
<protein>
    <submittedName>
        <fullName evidence="1">Uncharacterized protein</fullName>
    </submittedName>
</protein>
<reference evidence="2" key="1">
    <citation type="submission" date="2016-11" db="EMBL/GenBank/DDBJ databases">
        <authorList>
            <person name="Varghese N."/>
            <person name="Submissions S."/>
        </authorList>
    </citation>
    <scope>NUCLEOTIDE SEQUENCE [LARGE SCALE GENOMIC DNA]</scope>
    <source>
        <strain evidence="2">DSM 18802</strain>
    </source>
</reference>
<dbReference type="AlphaFoldDB" id="A0A1M7FHR2"/>
<evidence type="ECO:0000313" key="1">
    <source>
        <dbReference type="EMBL" id="SHM03642.1"/>
    </source>
</evidence>
<name>A0A1M7FHR2_9FIRM</name>
<keyword evidence="2" id="KW-1185">Reference proteome</keyword>
<accession>A0A1M7FHR2</accession>
<dbReference type="STRING" id="447595.SAMN05660826_00026"/>
<gene>
    <name evidence="1" type="ORF">SAMN05660826_00026</name>
</gene>
<evidence type="ECO:0000313" key="2">
    <source>
        <dbReference type="Proteomes" id="UP000184375"/>
    </source>
</evidence>
<dbReference type="EMBL" id="FRCR01000001">
    <property type="protein sequence ID" value="SHM03642.1"/>
    <property type="molecule type" value="Genomic_DNA"/>
</dbReference>